<feature type="compositionally biased region" description="Low complexity" evidence="10">
    <location>
        <begin position="76"/>
        <end position="92"/>
    </location>
</feature>
<keyword evidence="4 8" id="KW-0547">Nucleotide-binding</keyword>
<dbReference type="SUPFAM" id="SSF50447">
    <property type="entry name" value="Translation proteins"/>
    <property type="match status" value="2"/>
</dbReference>
<feature type="compositionally biased region" description="Basic and acidic residues" evidence="10">
    <location>
        <begin position="113"/>
        <end position="129"/>
    </location>
</feature>
<dbReference type="KEGG" id="taqu:KDW03_00660"/>
<feature type="region of interest" description="Disordered" evidence="10">
    <location>
        <begin position="1"/>
        <end position="174"/>
    </location>
</feature>
<dbReference type="Gene3D" id="3.40.50.300">
    <property type="entry name" value="P-loop containing nucleotide triphosphate hydrolases"/>
    <property type="match status" value="1"/>
</dbReference>
<sequence length="797" mass="89034">MSEEKKKIVIKKKIKLKTPQEEKPEAKSPSAQEKTPAEKPALTRQPSQSSQQKSAPQKEPSQHREAPQKEKERSSSHPSQGTSSSSRQAPRQQQDRRDTRSRDNQQTSTGKRFTFDKNRSSSHKQDRSSSRPQGRDSQQSSQDRRGRSYGTPQQPFATGKDTENRSKSRLADQRARAIELKEREKSRDENEEIFFSKIQDPKKKIKKEYAIPESIEIGEVITVAELARKMNLKASEIIQKLMDLGVTATINDSLDSDTATLVAQEFNCQVTVRSLKNEVEIHETEDRPEDLKPRIPVVTIMGHVDHGKTKLLDAIRHSNVAEHESGGITQHIGAYKVKTPRGEITFLDTPGHEAFTAMRARGAHVTDIVVLVVSAVEGVMPQTIEALNHAKAAQVPIIVAVNKIDLPEASIDRVKQQLSEQGLLPEEWGGDTMYIPVSALKKIGIEELLEAILLQAEMMELKANPNKPGVGYVVESKMDIGRGAVATVIVKNGSIRIGDYFVVGTTMGRVRGMFDDTGAKVSVAYPSYPVEIMGFDAVPEAGDKFHVVESEDFAKEIVAKRLELKRIEETNRIKKIQMENAFQSLSMENVKELKVIIKADVQGSVEAIKHSLLKIENPEVKISILHAAVGAVLESDVMLAEVSASQEGSAAIILAFRVRADAMAKERAEQQGVTIKRFNIIYEITDYIEGLLKNMQTVEYKENVIGTAEIREVYKIKDVGKVAGCYVTQGFIRRAENVRIYREGALVWSGKILALKRFKDDVSEVQEGFECGMSFVNYENFKKGDIVECYTREEVKK</sequence>
<evidence type="ECO:0000256" key="10">
    <source>
        <dbReference type="SAM" id="MobiDB-lite"/>
    </source>
</evidence>
<comment type="similarity">
    <text evidence="1 8 9">Belongs to the TRAFAC class translation factor GTPase superfamily. Classic translation factor GTPase family. IF-2 subfamily.</text>
</comment>
<comment type="function">
    <text evidence="7 8 9">One of the essential components for the initiation of protein synthesis. Protects formylmethionyl-tRNA from spontaneous hydrolysis and promotes its binding to the 30S ribosomal subunits. Also involved in the hydrolysis of GTP during the formation of the 70S ribosomal complex.</text>
</comment>
<reference evidence="12" key="2">
    <citation type="submission" date="2022-06" db="EMBL/GenBank/DDBJ databases">
        <title>Thermospira aquatica gen. nov., sp. nov.</title>
        <authorList>
            <person name="Ben Ali Gam Z."/>
            <person name="Labat M."/>
        </authorList>
    </citation>
    <scope>NUCLEOTIDE SEQUENCE</scope>
    <source>
        <strain evidence="12">F1F22</strain>
    </source>
</reference>
<dbReference type="NCBIfam" id="TIGR00487">
    <property type="entry name" value="IF-2"/>
    <property type="match status" value="1"/>
</dbReference>
<feature type="compositionally biased region" description="Basic and acidic residues" evidence="10">
    <location>
        <begin position="60"/>
        <end position="75"/>
    </location>
</feature>
<dbReference type="CDD" id="cd03702">
    <property type="entry name" value="IF2_mtIF2_II"/>
    <property type="match status" value="1"/>
</dbReference>
<dbReference type="InterPro" id="IPR009000">
    <property type="entry name" value="Transl_B-barrel_sf"/>
</dbReference>
<evidence type="ECO:0000256" key="9">
    <source>
        <dbReference type="RuleBase" id="RU000644"/>
    </source>
</evidence>
<protein>
    <recommendedName>
        <fullName evidence="2 8">Translation initiation factor IF-2</fullName>
    </recommendedName>
</protein>
<dbReference type="Gene3D" id="3.40.50.10050">
    <property type="entry name" value="Translation initiation factor IF- 2, domain 3"/>
    <property type="match status" value="1"/>
</dbReference>
<evidence type="ECO:0000256" key="3">
    <source>
        <dbReference type="ARBA" id="ARBA00022540"/>
    </source>
</evidence>
<feature type="binding site" evidence="8">
    <location>
        <begin position="348"/>
        <end position="352"/>
    </location>
    <ligand>
        <name>GTP</name>
        <dbReference type="ChEBI" id="CHEBI:37565"/>
    </ligand>
</feature>
<dbReference type="AlphaFoldDB" id="A0AAX3BDF8"/>
<keyword evidence="8" id="KW-0963">Cytoplasm</keyword>
<dbReference type="CDD" id="cd01887">
    <property type="entry name" value="IF2_eIF5B"/>
    <property type="match status" value="1"/>
</dbReference>
<dbReference type="FunFam" id="2.40.30.10:FF:000054">
    <property type="entry name" value="Translation initiation factor IF-2"/>
    <property type="match status" value="1"/>
</dbReference>
<feature type="compositionally biased region" description="Basic and acidic residues" evidence="10">
    <location>
        <begin position="93"/>
        <end position="103"/>
    </location>
</feature>
<dbReference type="InterPro" id="IPR023115">
    <property type="entry name" value="TIF_IF2_dom3"/>
</dbReference>
<dbReference type="InterPro" id="IPR005225">
    <property type="entry name" value="Small_GTP-bd"/>
</dbReference>
<feature type="compositionally biased region" description="Basic and acidic residues" evidence="10">
    <location>
        <begin position="160"/>
        <end position="174"/>
    </location>
</feature>
<organism evidence="12 13">
    <name type="scientific">Thermospira aquatica</name>
    <dbReference type="NCBI Taxonomy" id="2828656"/>
    <lineage>
        <taxon>Bacteria</taxon>
        <taxon>Pseudomonadati</taxon>
        <taxon>Spirochaetota</taxon>
        <taxon>Spirochaetia</taxon>
        <taxon>Brevinematales</taxon>
        <taxon>Thermospiraceae</taxon>
        <taxon>Thermospira</taxon>
    </lineage>
</organism>
<dbReference type="Pfam" id="PF11987">
    <property type="entry name" value="IF-2"/>
    <property type="match status" value="1"/>
</dbReference>
<dbReference type="InterPro" id="IPR000178">
    <property type="entry name" value="TF_IF2_bacterial-like"/>
</dbReference>
<feature type="compositionally biased region" description="Low complexity" evidence="10">
    <location>
        <begin position="45"/>
        <end position="59"/>
    </location>
</feature>
<dbReference type="InterPro" id="IPR053905">
    <property type="entry name" value="EF-G-like_DII"/>
</dbReference>
<keyword evidence="6 8" id="KW-0342">GTP-binding</keyword>
<dbReference type="GO" id="GO:0005829">
    <property type="term" value="C:cytosol"/>
    <property type="evidence" value="ECO:0007669"/>
    <property type="project" value="TreeGrafter"/>
</dbReference>
<name>A0AAX3BDF8_9SPIR</name>
<dbReference type="FunFam" id="3.40.50.10050:FF:000001">
    <property type="entry name" value="Translation initiation factor IF-2"/>
    <property type="match status" value="1"/>
</dbReference>
<evidence type="ECO:0000256" key="2">
    <source>
        <dbReference type="ARBA" id="ARBA00020675"/>
    </source>
</evidence>
<gene>
    <name evidence="8 12" type="primary">infB</name>
    <name evidence="12" type="ORF">KDW03_00660</name>
</gene>
<evidence type="ECO:0000313" key="13">
    <source>
        <dbReference type="Proteomes" id="UP001056539"/>
    </source>
</evidence>
<keyword evidence="5 8" id="KW-0648">Protein biosynthesis</keyword>
<evidence type="ECO:0000256" key="8">
    <source>
        <dbReference type="HAMAP-Rule" id="MF_00100"/>
    </source>
</evidence>
<feature type="binding site" evidence="8">
    <location>
        <begin position="302"/>
        <end position="309"/>
    </location>
    <ligand>
        <name>GTP</name>
        <dbReference type="ChEBI" id="CHEBI:37565"/>
    </ligand>
</feature>
<reference evidence="12" key="1">
    <citation type="submission" date="2021-04" db="EMBL/GenBank/DDBJ databases">
        <authorList>
            <person name="Postec A."/>
        </authorList>
    </citation>
    <scope>NUCLEOTIDE SEQUENCE</scope>
    <source>
        <strain evidence="12">F1F22</strain>
    </source>
</reference>
<dbReference type="Gene3D" id="2.40.30.10">
    <property type="entry name" value="Translation factors"/>
    <property type="match status" value="2"/>
</dbReference>
<dbReference type="RefSeq" id="WP_271435478.1">
    <property type="nucleotide sequence ID" value="NZ_CP073355.1"/>
</dbReference>
<evidence type="ECO:0000256" key="4">
    <source>
        <dbReference type="ARBA" id="ARBA00022741"/>
    </source>
</evidence>
<dbReference type="SUPFAM" id="SSF52156">
    <property type="entry name" value="Initiation factor IF2/eIF5b, domain 3"/>
    <property type="match status" value="1"/>
</dbReference>
<dbReference type="SUPFAM" id="SSF52540">
    <property type="entry name" value="P-loop containing nucleoside triphosphate hydrolases"/>
    <property type="match status" value="1"/>
</dbReference>
<dbReference type="GO" id="GO:0005525">
    <property type="term" value="F:GTP binding"/>
    <property type="evidence" value="ECO:0007669"/>
    <property type="project" value="UniProtKB-KW"/>
</dbReference>
<dbReference type="HAMAP" id="MF_00100_B">
    <property type="entry name" value="IF_2_B"/>
    <property type="match status" value="1"/>
</dbReference>
<evidence type="ECO:0000256" key="5">
    <source>
        <dbReference type="ARBA" id="ARBA00022917"/>
    </source>
</evidence>
<dbReference type="EMBL" id="CP073355">
    <property type="protein sequence ID" value="URA10348.1"/>
    <property type="molecule type" value="Genomic_DNA"/>
</dbReference>
<keyword evidence="3 8" id="KW-0396">Initiation factor</keyword>
<dbReference type="PANTHER" id="PTHR43381">
    <property type="entry name" value="TRANSLATION INITIATION FACTOR IF-2-RELATED"/>
    <property type="match status" value="1"/>
</dbReference>
<evidence type="ECO:0000256" key="1">
    <source>
        <dbReference type="ARBA" id="ARBA00007733"/>
    </source>
</evidence>
<evidence type="ECO:0000256" key="7">
    <source>
        <dbReference type="ARBA" id="ARBA00025162"/>
    </source>
</evidence>
<evidence type="ECO:0000256" key="6">
    <source>
        <dbReference type="ARBA" id="ARBA00023134"/>
    </source>
</evidence>
<dbReference type="GO" id="GO:0003924">
    <property type="term" value="F:GTPase activity"/>
    <property type="evidence" value="ECO:0007669"/>
    <property type="project" value="UniProtKB-UniRule"/>
</dbReference>
<dbReference type="InterPro" id="IPR044145">
    <property type="entry name" value="IF2_II"/>
</dbReference>
<dbReference type="InterPro" id="IPR000795">
    <property type="entry name" value="T_Tr_GTP-bd_dom"/>
</dbReference>
<dbReference type="GO" id="GO:0003743">
    <property type="term" value="F:translation initiation factor activity"/>
    <property type="evidence" value="ECO:0007669"/>
    <property type="project" value="UniProtKB-UniRule"/>
</dbReference>
<feature type="compositionally biased region" description="Low complexity" evidence="10">
    <location>
        <begin position="130"/>
        <end position="141"/>
    </location>
</feature>
<accession>A0AAX3BDF8</accession>
<evidence type="ECO:0000259" key="11">
    <source>
        <dbReference type="PROSITE" id="PS51722"/>
    </source>
</evidence>
<dbReference type="InterPro" id="IPR006847">
    <property type="entry name" value="IF2_N"/>
</dbReference>
<proteinExistence type="inferred from homology"/>
<dbReference type="Proteomes" id="UP001056539">
    <property type="component" value="Chromosome"/>
</dbReference>
<dbReference type="InterPro" id="IPR015760">
    <property type="entry name" value="TIF_IF2"/>
</dbReference>
<dbReference type="PROSITE" id="PS01176">
    <property type="entry name" value="IF2"/>
    <property type="match status" value="1"/>
</dbReference>
<dbReference type="Pfam" id="PF00009">
    <property type="entry name" value="GTP_EFTU"/>
    <property type="match status" value="1"/>
</dbReference>
<dbReference type="PANTHER" id="PTHR43381:SF5">
    <property type="entry name" value="TR-TYPE G DOMAIN-CONTAINING PROTEIN"/>
    <property type="match status" value="1"/>
</dbReference>
<dbReference type="CDD" id="cd03692">
    <property type="entry name" value="mtIF2_IVc"/>
    <property type="match status" value="1"/>
</dbReference>
<dbReference type="FunFam" id="2.40.30.10:FF:000008">
    <property type="entry name" value="Translation initiation factor IF-2"/>
    <property type="match status" value="1"/>
</dbReference>
<dbReference type="PROSITE" id="PS51722">
    <property type="entry name" value="G_TR_2"/>
    <property type="match status" value="1"/>
</dbReference>
<feature type="binding site" evidence="8">
    <location>
        <begin position="402"/>
        <end position="405"/>
    </location>
    <ligand>
        <name>GTP</name>
        <dbReference type="ChEBI" id="CHEBI:37565"/>
    </ligand>
</feature>
<feature type="domain" description="Tr-type G" evidence="11">
    <location>
        <begin position="293"/>
        <end position="462"/>
    </location>
</feature>
<keyword evidence="13" id="KW-1185">Reference proteome</keyword>
<feature type="region of interest" description="G-domain" evidence="8">
    <location>
        <begin position="296"/>
        <end position="444"/>
    </location>
</feature>
<dbReference type="FunFam" id="3.40.50.300:FF:000019">
    <property type="entry name" value="Translation initiation factor IF-2"/>
    <property type="match status" value="1"/>
</dbReference>
<dbReference type="NCBIfam" id="TIGR00231">
    <property type="entry name" value="small_GTP"/>
    <property type="match status" value="1"/>
</dbReference>
<dbReference type="Pfam" id="PF22042">
    <property type="entry name" value="EF-G_D2"/>
    <property type="match status" value="1"/>
</dbReference>
<dbReference type="InterPro" id="IPR027417">
    <property type="entry name" value="P-loop_NTPase"/>
</dbReference>
<comment type="subcellular location">
    <subcellularLocation>
        <location evidence="8">Cytoplasm</location>
    </subcellularLocation>
</comment>
<evidence type="ECO:0000313" key="12">
    <source>
        <dbReference type="EMBL" id="URA10348.1"/>
    </source>
</evidence>
<dbReference type="InterPro" id="IPR036925">
    <property type="entry name" value="TIF_IF2_dom3_sf"/>
</dbReference>
<dbReference type="Pfam" id="PF04760">
    <property type="entry name" value="IF2_N"/>
    <property type="match status" value="1"/>
</dbReference>